<evidence type="ECO:0000313" key="1">
    <source>
        <dbReference type="EMBL" id="HIY21685.1"/>
    </source>
</evidence>
<dbReference type="EMBL" id="DXDX01000135">
    <property type="protein sequence ID" value="HIY21685.1"/>
    <property type="molecule type" value="Genomic_DNA"/>
</dbReference>
<dbReference type="AlphaFoldDB" id="A0A9D1Y8X9"/>
<reference evidence="1" key="2">
    <citation type="submission" date="2021-04" db="EMBL/GenBank/DDBJ databases">
        <authorList>
            <person name="Gilroy R."/>
        </authorList>
    </citation>
    <scope>NUCLEOTIDE SEQUENCE</scope>
    <source>
        <strain evidence="1">ChiBcec16_6824</strain>
    </source>
</reference>
<gene>
    <name evidence="1" type="ORF">H9841_07295</name>
</gene>
<reference evidence="1" key="1">
    <citation type="journal article" date="2021" name="PeerJ">
        <title>Extensive microbial diversity within the chicken gut microbiome revealed by metagenomics and culture.</title>
        <authorList>
            <person name="Gilroy R."/>
            <person name="Ravi A."/>
            <person name="Getino M."/>
            <person name="Pursley I."/>
            <person name="Horton D.L."/>
            <person name="Alikhan N.F."/>
            <person name="Baker D."/>
            <person name="Gharbi K."/>
            <person name="Hall N."/>
            <person name="Watson M."/>
            <person name="Adriaenssens E.M."/>
            <person name="Foster-Nyarko E."/>
            <person name="Jarju S."/>
            <person name="Secka A."/>
            <person name="Antonio M."/>
            <person name="Oren A."/>
            <person name="Chaudhuri R.R."/>
            <person name="La Ragione R."/>
            <person name="Hildebrand F."/>
            <person name="Pallen M.J."/>
        </authorList>
    </citation>
    <scope>NUCLEOTIDE SEQUENCE</scope>
    <source>
        <strain evidence="1">ChiBcec16_6824</strain>
    </source>
</reference>
<organism evidence="1 2">
    <name type="scientific">Candidatus Flavonifractor merdigallinarum</name>
    <dbReference type="NCBI Taxonomy" id="2838589"/>
    <lineage>
        <taxon>Bacteria</taxon>
        <taxon>Bacillati</taxon>
        <taxon>Bacillota</taxon>
        <taxon>Clostridia</taxon>
        <taxon>Eubacteriales</taxon>
        <taxon>Oscillospiraceae</taxon>
        <taxon>Flavonifractor</taxon>
    </lineage>
</organism>
<sequence>MGWLRKRAAKPGASVQLREGGRHPFGLLEHYVPLHGGEIRLYRTIREAIPIVDAAILKLIRLTGGVGVVPRDTRAQGALSEFLRTVDTGRGQRGVQSFLDSYVDSLLTCGQAVGEMVVDWRRQELLALLCGNVEHVEVREGDTPMDFALCRRDAGGALVTLPQQDLLLFTPFQPEAEHPYGVSLLRSMPFLTGILLKIYQAMGMNWERMGNVRFAVVCKPGSEGGLYAQERSEQIAREWSAAMQATKDGSVRDFVAVGDVEIKVIGADNQILDSEVPVRQILEQLVARTGIPPFLLGLSWSSTERMSTQQADLLTTEITAIRRSLEPVVERICEMWLRLHGYDHRVTVEWEDINLQDLVEEAKAQLYREQALALRYERGADEEEEEL</sequence>
<evidence type="ECO:0000313" key="2">
    <source>
        <dbReference type="Proteomes" id="UP000823868"/>
    </source>
</evidence>
<protein>
    <submittedName>
        <fullName evidence="1">Phage portal protein</fullName>
    </submittedName>
</protein>
<name>A0A9D1Y8X9_9FIRM</name>
<dbReference type="Proteomes" id="UP000823868">
    <property type="component" value="Unassembled WGS sequence"/>
</dbReference>
<comment type="caution">
    <text evidence="1">The sequence shown here is derived from an EMBL/GenBank/DDBJ whole genome shotgun (WGS) entry which is preliminary data.</text>
</comment>
<accession>A0A9D1Y8X9</accession>
<proteinExistence type="predicted"/>